<proteinExistence type="predicted"/>
<sequence>DLILKDQLFFVPLLSDLANTPEPIHLQLFAKTPISTTPATAFSANAPIGTGRAISQTLLAESGTTCVSAASARQSLAANLLSDFDTVNSICAKYNMMAALYSLPDNRLESIECGMRGMTNVTESERWSRKWHLRDVDGDCELEARIEAYLLETGFEELREWIGCVEVGLGLGFDDRRCWADVYAAAGEFLKMAYEE</sequence>
<dbReference type="EMBL" id="MU003548">
    <property type="protein sequence ID" value="KAF2463636.1"/>
    <property type="molecule type" value="Genomic_DNA"/>
</dbReference>
<reference evidence="1" key="1">
    <citation type="journal article" date="2020" name="Stud. Mycol.">
        <title>101 Dothideomycetes genomes: a test case for predicting lifestyles and emergence of pathogens.</title>
        <authorList>
            <person name="Haridas S."/>
            <person name="Albert R."/>
            <person name="Binder M."/>
            <person name="Bloem J."/>
            <person name="Labutti K."/>
            <person name="Salamov A."/>
            <person name="Andreopoulos B."/>
            <person name="Baker S."/>
            <person name="Barry K."/>
            <person name="Bills G."/>
            <person name="Bluhm B."/>
            <person name="Cannon C."/>
            <person name="Castanera R."/>
            <person name="Culley D."/>
            <person name="Daum C."/>
            <person name="Ezra D."/>
            <person name="Gonzalez J."/>
            <person name="Henrissat B."/>
            <person name="Kuo A."/>
            <person name="Liang C."/>
            <person name="Lipzen A."/>
            <person name="Lutzoni F."/>
            <person name="Magnuson J."/>
            <person name="Mondo S."/>
            <person name="Nolan M."/>
            <person name="Ohm R."/>
            <person name="Pangilinan J."/>
            <person name="Park H.-J."/>
            <person name="Ramirez L."/>
            <person name="Alfaro M."/>
            <person name="Sun H."/>
            <person name="Tritt A."/>
            <person name="Yoshinaga Y."/>
            <person name="Zwiers L.-H."/>
            <person name="Turgeon B."/>
            <person name="Goodwin S."/>
            <person name="Spatafora J."/>
            <person name="Crous P."/>
            <person name="Grigoriev I."/>
        </authorList>
    </citation>
    <scope>NUCLEOTIDE SEQUENCE</scope>
    <source>
        <strain evidence="1">ATCC 200398</strain>
    </source>
</reference>
<evidence type="ECO:0000313" key="2">
    <source>
        <dbReference type="Proteomes" id="UP000799755"/>
    </source>
</evidence>
<comment type="caution">
    <text evidence="1">The sequence shown here is derived from an EMBL/GenBank/DDBJ whole genome shotgun (WGS) entry which is preliminary data.</text>
</comment>
<organism evidence="1 2">
    <name type="scientific">Lindgomyces ingoldianus</name>
    <dbReference type="NCBI Taxonomy" id="673940"/>
    <lineage>
        <taxon>Eukaryota</taxon>
        <taxon>Fungi</taxon>
        <taxon>Dikarya</taxon>
        <taxon>Ascomycota</taxon>
        <taxon>Pezizomycotina</taxon>
        <taxon>Dothideomycetes</taxon>
        <taxon>Pleosporomycetidae</taxon>
        <taxon>Pleosporales</taxon>
        <taxon>Lindgomycetaceae</taxon>
        <taxon>Lindgomyces</taxon>
    </lineage>
</organism>
<feature type="non-terminal residue" evidence="1">
    <location>
        <position position="1"/>
    </location>
</feature>
<protein>
    <submittedName>
        <fullName evidence="1">Uncharacterized protein</fullName>
    </submittedName>
</protein>
<keyword evidence="2" id="KW-1185">Reference proteome</keyword>
<dbReference type="Proteomes" id="UP000799755">
    <property type="component" value="Unassembled WGS sequence"/>
</dbReference>
<evidence type="ECO:0000313" key="1">
    <source>
        <dbReference type="EMBL" id="KAF2463636.1"/>
    </source>
</evidence>
<accession>A0ACB6Q9P7</accession>
<name>A0ACB6Q9P7_9PLEO</name>
<gene>
    <name evidence="1" type="ORF">BDR25DRAFT_245180</name>
</gene>